<organism evidence="1 2">
    <name type="scientific">Puccinia striiformis f. sp. tritici</name>
    <dbReference type="NCBI Taxonomy" id="168172"/>
    <lineage>
        <taxon>Eukaryota</taxon>
        <taxon>Fungi</taxon>
        <taxon>Dikarya</taxon>
        <taxon>Basidiomycota</taxon>
        <taxon>Pucciniomycotina</taxon>
        <taxon>Pucciniomycetes</taxon>
        <taxon>Pucciniales</taxon>
        <taxon>Pucciniaceae</taxon>
        <taxon>Puccinia</taxon>
    </lineage>
</organism>
<evidence type="ECO:0000313" key="2">
    <source>
        <dbReference type="Proteomes" id="UP001060170"/>
    </source>
</evidence>
<reference evidence="1 2" key="3">
    <citation type="journal article" date="2022" name="Microbiol. Spectr.">
        <title>Folding features and dynamics of 3D genome architecture in plant fungal pathogens.</title>
        <authorList>
            <person name="Xia C."/>
        </authorList>
    </citation>
    <scope>NUCLEOTIDE SEQUENCE [LARGE SCALE GENOMIC DNA]</scope>
    <source>
        <strain evidence="1 2">93-210</strain>
    </source>
</reference>
<name>A0ACC0ENK0_9BASI</name>
<reference evidence="2" key="1">
    <citation type="journal article" date="2018" name="BMC Genomics">
        <title>Genomic insights into host adaptation between the wheat stripe rust pathogen (Puccinia striiformis f. sp. tritici) and the barley stripe rust pathogen (Puccinia striiformis f. sp. hordei).</title>
        <authorList>
            <person name="Xia C."/>
            <person name="Wang M."/>
            <person name="Yin C."/>
            <person name="Cornejo O.E."/>
            <person name="Hulbert S.H."/>
            <person name="Chen X."/>
        </authorList>
    </citation>
    <scope>NUCLEOTIDE SEQUENCE [LARGE SCALE GENOMIC DNA]</scope>
    <source>
        <strain evidence="2">93-210</strain>
    </source>
</reference>
<protein>
    <submittedName>
        <fullName evidence="1">Uncharacterized protein</fullName>
    </submittedName>
</protein>
<dbReference type="EMBL" id="CM045869">
    <property type="protein sequence ID" value="KAI7955378.1"/>
    <property type="molecule type" value="Genomic_DNA"/>
</dbReference>
<keyword evidence="2" id="KW-1185">Reference proteome</keyword>
<sequence length="329" mass="35023">MRYCGSGLGENGVLGRLAFGRVCPLTNGQQHESKLIDGHLLFGYRRERKRIDGRSVPTMDAFGGVVTTTDSPVRSPLPFAGSRAPAFVPARGIPPDILTRPTTDSSWPPTRNHQTDTLLNYPADSYPIRKCLIGSFFAMGKYYCDYCDVFLVSESPSVRKAHNSGRNHLTNVRDYYSSLGHDKAQSYIDEITRMFETGGGNSTSNRGPGGPPPGSQPGPPNHGMGGPMRPPFSNSTAMPNMPPLPPAMMALMNGQNGMSSPGSGPPPMRFAGPPITNGMPPGMPPPPHMNGYSSGPMPPHPPPASGGQGGPPSAAVRMNPDRARQLGLH</sequence>
<proteinExistence type="predicted"/>
<evidence type="ECO:0000313" key="1">
    <source>
        <dbReference type="EMBL" id="KAI7955378.1"/>
    </source>
</evidence>
<gene>
    <name evidence="1" type="ORF">MJO28_005778</name>
</gene>
<comment type="caution">
    <text evidence="1">The sequence shown here is derived from an EMBL/GenBank/DDBJ whole genome shotgun (WGS) entry which is preliminary data.</text>
</comment>
<accession>A0ACC0ENK0</accession>
<dbReference type="Proteomes" id="UP001060170">
    <property type="component" value="Chromosome 5"/>
</dbReference>
<reference evidence="2" key="2">
    <citation type="journal article" date="2018" name="Mol. Plant Microbe Interact.">
        <title>Genome sequence resources for the wheat stripe rust pathogen (Puccinia striiformis f. sp. tritici) and the barley stripe rust pathogen (Puccinia striiformis f. sp. hordei).</title>
        <authorList>
            <person name="Xia C."/>
            <person name="Wang M."/>
            <person name="Yin C."/>
            <person name="Cornejo O.E."/>
            <person name="Hulbert S.H."/>
            <person name="Chen X."/>
        </authorList>
    </citation>
    <scope>NUCLEOTIDE SEQUENCE [LARGE SCALE GENOMIC DNA]</scope>
    <source>
        <strain evidence="2">93-210</strain>
    </source>
</reference>